<dbReference type="SUPFAM" id="SSF88688">
    <property type="entry name" value="Families 57/38 glycoside transferase middle domain"/>
    <property type="match status" value="1"/>
</dbReference>
<dbReference type="InterPro" id="IPR041147">
    <property type="entry name" value="GH38_C"/>
</dbReference>
<dbReference type="InterPro" id="IPR027291">
    <property type="entry name" value="Glyco_hydro_38_N_sf"/>
</dbReference>
<dbReference type="Gene3D" id="1.20.1270.50">
    <property type="entry name" value="Glycoside hydrolase family 38, central domain"/>
    <property type="match status" value="1"/>
</dbReference>
<dbReference type="InterPro" id="IPR015341">
    <property type="entry name" value="Glyco_hydro_38_cen"/>
</dbReference>
<evidence type="ECO:0000259" key="5">
    <source>
        <dbReference type="SMART" id="SM00872"/>
    </source>
</evidence>
<evidence type="ECO:0000313" key="6">
    <source>
        <dbReference type="EMBL" id="UVI30624.1"/>
    </source>
</evidence>
<dbReference type="Gene3D" id="3.20.110.10">
    <property type="entry name" value="Glycoside hydrolase 38, N terminal domain"/>
    <property type="match status" value="1"/>
</dbReference>
<dbReference type="RefSeq" id="WP_258386689.1">
    <property type="nucleotide sequence ID" value="NZ_CP091430.1"/>
</dbReference>
<dbReference type="Gene3D" id="2.60.40.2220">
    <property type="match status" value="1"/>
</dbReference>
<accession>A0ABY5S9M6</accession>
<dbReference type="InterPro" id="IPR037094">
    <property type="entry name" value="Glyco_hydro_38_cen_sf"/>
</dbReference>
<proteinExistence type="inferred from homology"/>
<evidence type="ECO:0000256" key="4">
    <source>
        <dbReference type="ARBA" id="ARBA00023295"/>
    </source>
</evidence>
<gene>
    <name evidence="6" type="ORF">L1F29_01730</name>
</gene>
<dbReference type="CDD" id="cd10789">
    <property type="entry name" value="GH38N_AMII_ER_cytosolic"/>
    <property type="match status" value="1"/>
</dbReference>
<evidence type="ECO:0000256" key="1">
    <source>
        <dbReference type="ARBA" id="ARBA00009792"/>
    </source>
</evidence>
<dbReference type="SUPFAM" id="SSF88713">
    <property type="entry name" value="Glycoside hydrolase/deacetylase"/>
    <property type="match status" value="1"/>
</dbReference>
<feature type="domain" description="Glycoside hydrolase family 38 central" evidence="5">
    <location>
        <begin position="503"/>
        <end position="585"/>
    </location>
</feature>
<evidence type="ECO:0000256" key="2">
    <source>
        <dbReference type="ARBA" id="ARBA00022723"/>
    </source>
</evidence>
<dbReference type="PANTHER" id="PTHR46017:SF1">
    <property type="entry name" value="ALPHA-MANNOSIDASE 2C1"/>
    <property type="match status" value="1"/>
</dbReference>
<evidence type="ECO:0000256" key="3">
    <source>
        <dbReference type="ARBA" id="ARBA00022801"/>
    </source>
</evidence>
<dbReference type="Pfam" id="PF07748">
    <property type="entry name" value="Glyco_hydro_38C"/>
    <property type="match status" value="1"/>
</dbReference>
<dbReference type="EMBL" id="CP091430">
    <property type="protein sequence ID" value="UVI30624.1"/>
    <property type="molecule type" value="Genomic_DNA"/>
</dbReference>
<name>A0ABY5S9M6_9BACL</name>
<dbReference type="Pfam" id="PF17677">
    <property type="entry name" value="Glyco_hydro38C2"/>
    <property type="match status" value="1"/>
</dbReference>
<dbReference type="InterPro" id="IPR028995">
    <property type="entry name" value="Glyco_hydro_57/38_cen_sf"/>
</dbReference>
<sequence length="1060" mass="120189">MVRIIRFIKHLSHKQWLSELPIGDFAMRKARYVLPGEYQYETARGERAPSEAGETIQLDARHGVTYFLTKRIDIPREWAGSGVGLITEGGGEGLLRVNGASYHGIDNNHSFVPLDPLRTGFEPLLEIELYDPIPEPVDPLNNQSTIQPPIRNLRIRLVRVNGPLQSLLYSVAAVHEAMLPLPEHDVRRSRMSAVLLETMDEVERNPETRLNDEEWLGSLETKLADRVKAFMPADPRANGLMHMVGQSHIDVAWLWPVRETVRKVSRTFSTTLTLMEEYPDFVYSQSQPLLYAFAKEHDPDLYAKIKVRVAEGRWELVGGMWVEPDLNIPSGESLVRQILYGQRFYREEFGMTSRIEWLPDTFGYCASLPQLLKLAGVDYFMTTKLNWNDTNRFPYDLFRWVGIDGTSVVSYLNHGLNEHTKPRDIREHWESFRQKDKLDEQMLLYGHGDGGGGVTREMIEFIRRSPLMPDLPAGRFSTAAAFFAEAGKVADTLPQWRGDLYLELHRGTYTTHARNKRSNRKAEVLYREAEVWERLASGTDGRNASGRQGREALLAGWKLMLLNQFHDIIPGTAIPETYETSASEYEQVFRLGETSLGQSLQALAARIATGGTRAPGEGTPYLVFNSLGWERDETVAIEWDEELAGAEAYDDRGERLPCDIRRDERGRGRHLMMVTVPSIPAFGYTTIWIMPAAESVPAPAVRIIPPDASFEWETKRYRLEFNPEGEIVRWLDKAAGRELLPAGAKANELQLFHDKPLSWDAWDIDPRFAEQRAGSIRPVKKEIVASGKTADVLRFQWRLNDSLISQDIVLHHDQARVDFNTRVQWNESHKLLKVAFPVDIVSDKATYEIPFGALERPAHSNTSWEQAQYEVCGHRWADVSEGGYGISLLNDCKYGYDIKDGVMRLSLLRAPKWPDHTADQGEHAFTYAVYPHEGGWREAHVVRRAAELNHPATVIRVDEAAAAGDARGELLPPVRSLLRLDSRHVVLDTVKAPESGEAGTILRFYESSGGRESVCFRLPEGTAKAYAVNLLEDELEPLDVNDGFIRLDFRPFEIKSVKCL</sequence>
<keyword evidence="3" id="KW-0378">Hydrolase</keyword>
<keyword evidence="7" id="KW-1185">Reference proteome</keyword>
<dbReference type="InterPro" id="IPR011330">
    <property type="entry name" value="Glyco_hydro/deAcase_b/a-brl"/>
</dbReference>
<keyword evidence="4" id="KW-0326">Glycosidase</keyword>
<dbReference type="InterPro" id="IPR000602">
    <property type="entry name" value="Glyco_hydro_38_N"/>
</dbReference>
<comment type="similarity">
    <text evidence="1">Belongs to the glycosyl hydrolase 38 family.</text>
</comment>
<evidence type="ECO:0000313" key="7">
    <source>
        <dbReference type="Proteomes" id="UP001057877"/>
    </source>
</evidence>
<protein>
    <submittedName>
        <fullName evidence="6">Alpha-mannosidase</fullName>
    </submittedName>
</protein>
<dbReference type="PANTHER" id="PTHR46017">
    <property type="entry name" value="ALPHA-MANNOSIDASE 2C1"/>
    <property type="match status" value="1"/>
</dbReference>
<dbReference type="SMART" id="SM00872">
    <property type="entry name" value="Alpha-mann_mid"/>
    <property type="match status" value="1"/>
</dbReference>
<dbReference type="Gene3D" id="2.70.98.30">
    <property type="entry name" value="Golgi alpha-mannosidase II, domain 4"/>
    <property type="match status" value="1"/>
</dbReference>
<organism evidence="6 7">
    <name type="scientific">Paenibacillus spongiae</name>
    <dbReference type="NCBI Taxonomy" id="2909671"/>
    <lineage>
        <taxon>Bacteria</taxon>
        <taxon>Bacillati</taxon>
        <taxon>Bacillota</taxon>
        <taxon>Bacilli</taxon>
        <taxon>Bacillales</taxon>
        <taxon>Paenibacillaceae</taxon>
        <taxon>Paenibacillus</taxon>
    </lineage>
</organism>
<dbReference type="InterPro" id="IPR011682">
    <property type="entry name" value="Glyco_hydro_38_C"/>
</dbReference>
<reference evidence="6" key="1">
    <citation type="submission" date="2022-01" db="EMBL/GenBank/DDBJ databases">
        <title>Paenibacillus spongiae sp. nov., isolated from marine sponge.</title>
        <authorList>
            <person name="Li Z."/>
            <person name="Zhang M."/>
        </authorList>
    </citation>
    <scope>NUCLEOTIDE SEQUENCE</scope>
    <source>
        <strain evidence="6">PHS-Z3</strain>
    </source>
</reference>
<dbReference type="Proteomes" id="UP001057877">
    <property type="component" value="Chromosome"/>
</dbReference>
<dbReference type="InterPro" id="IPR011013">
    <property type="entry name" value="Gal_mutarotase_sf_dom"/>
</dbReference>
<dbReference type="Pfam" id="PF09261">
    <property type="entry name" value="Alpha-mann_mid"/>
    <property type="match status" value="1"/>
</dbReference>
<keyword evidence="2" id="KW-0479">Metal-binding</keyword>
<dbReference type="Pfam" id="PF01074">
    <property type="entry name" value="Glyco_hydro_38N"/>
    <property type="match status" value="1"/>
</dbReference>
<dbReference type="SUPFAM" id="SSF74650">
    <property type="entry name" value="Galactose mutarotase-like"/>
    <property type="match status" value="1"/>
</dbReference>